<evidence type="ECO:0000256" key="5">
    <source>
        <dbReference type="ARBA" id="ARBA00023242"/>
    </source>
</evidence>
<dbReference type="AlphaFoldDB" id="A0AAD9C9T2"/>
<dbReference type="Proteomes" id="UP001228049">
    <property type="component" value="Unassembled WGS sequence"/>
</dbReference>
<protein>
    <submittedName>
        <fullName evidence="9">Transcriptional repressor p66-alpha</fullName>
    </submittedName>
</protein>
<dbReference type="PANTHER" id="PTHR13455:SF3">
    <property type="entry name" value="TRANSCRIPTIONAL REPRESSOR P66-ALPHA"/>
    <property type="match status" value="1"/>
</dbReference>
<feature type="compositionally biased region" description="Acidic residues" evidence="7">
    <location>
        <begin position="22"/>
        <end position="31"/>
    </location>
</feature>
<dbReference type="EMBL" id="JASDAP010000009">
    <property type="protein sequence ID" value="KAK1897008.1"/>
    <property type="molecule type" value="Genomic_DNA"/>
</dbReference>
<dbReference type="InterPro" id="IPR013088">
    <property type="entry name" value="Znf_NHR/GATA"/>
</dbReference>
<sequence length="606" mass="65261">MSEEAVRLTRSQKRALEKDPDAPEEPLEDMEIDSKRVKLEKGDAAEAPLALVGSEAEGNKLTEPDAKVATSILKAGEVKATIKVEVPTGDMPVDMSTSKSDIKNERQPASPDDVIVLSDNEPSSPVMNGHCLPDTDKLMKSSPEERERIIKQLKEELRLQEAKLVLLKKLRQSQIQKESNVQKSSGSVATPPPLVRGSLISSKGPLQAIGRSSGIVIPPPLVRGGQHMPSKHNSQISMPPLVRGAQHLAIQGQRIIQQGLIRVANVANSNIMVNIPQASPTSLKGSSASSNSNINDSPASRQAAAKLALRKQLEKTLLEIPPPKPPAPEFNFLPSAANNEFIYLLGLEEVVQKLLEMHGRGNLGPSAAIASSIPKEPYTCAQCKTDFTSRWRKEKAGTILCDQCMSSNQKKALKAEHTSRLKAAFVKALQQEQEIEQRILQQAASSASASKTSSPSLSKSEVLVSQQYKQVRAAMQHRSVAGHHSMKQGHMSHGIQSMSSRGMAHAFTSSSQLQSAMAAAALGSRAGKHAAARPMQHGGKVSAGSSNQANVANWRKQTGGNTGVTMAYVNPSLSAHKTTSAVERQREYLLDMIPSRSISQAANTWK</sequence>
<keyword evidence="5" id="KW-0539">Nucleus</keyword>
<keyword evidence="4" id="KW-0804">Transcription</keyword>
<dbReference type="GO" id="GO:0043565">
    <property type="term" value="F:sequence-specific DNA binding"/>
    <property type="evidence" value="ECO:0007669"/>
    <property type="project" value="InterPro"/>
</dbReference>
<organism evidence="9 10">
    <name type="scientific">Dissostichus eleginoides</name>
    <name type="common">Patagonian toothfish</name>
    <name type="synonym">Dissostichus amissus</name>
    <dbReference type="NCBI Taxonomy" id="100907"/>
    <lineage>
        <taxon>Eukaryota</taxon>
        <taxon>Metazoa</taxon>
        <taxon>Chordata</taxon>
        <taxon>Craniata</taxon>
        <taxon>Vertebrata</taxon>
        <taxon>Euteleostomi</taxon>
        <taxon>Actinopterygii</taxon>
        <taxon>Neopterygii</taxon>
        <taxon>Teleostei</taxon>
        <taxon>Neoteleostei</taxon>
        <taxon>Acanthomorphata</taxon>
        <taxon>Eupercaria</taxon>
        <taxon>Perciformes</taxon>
        <taxon>Notothenioidei</taxon>
        <taxon>Nototheniidae</taxon>
        <taxon>Dissostichus</taxon>
    </lineage>
</organism>
<dbReference type="PROSITE" id="PS50114">
    <property type="entry name" value="GATA_ZN_FINGER_2"/>
    <property type="match status" value="1"/>
</dbReference>
<dbReference type="InterPro" id="IPR040386">
    <property type="entry name" value="P66"/>
</dbReference>
<feature type="region of interest" description="Disordered" evidence="7">
    <location>
        <begin position="175"/>
        <end position="194"/>
    </location>
</feature>
<gene>
    <name evidence="9" type="ORF">KUDE01_016548</name>
</gene>
<reference evidence="9" key="1">
    <citation type="submission" date="2023-04" db="EMBL/GenBank/DDBJ databases">
        <title>Chromosome-level genome of Chaenocephalus aceratus.</title>
        <authorList>
            <person name="Park H."/>
        </authorList>
    </citation>
    <scope>NUCLEOTIDE SEQUENCE</scope>
    <source>
        <strain evidence="9">DE</strain>
        <tissue evidence="9">Muscle</tissue>
    </source>
</reference>
<dbReference type="Pfam" id="PF16563">
    <property type="entry name" value="P66_CC"/>
    <property type="match status" value="1"/>
</dbReference>
<dbReference type="PANTHER" id="PTHR13455">
    <property type="entry name" value="TRANSCRIPTIONAL REPRESSOR P66-RELATED"/>
    <property type="match status" value="1"/>
</dbReference>
<comment type="caution">
    <text evidence="9">The sequence shown here is derived from an EMBL/GenBank/DDBJ whole genome shotgun (WGS) entry which is preliminary data.</text>
</comment>
<evidence type="ECO:0000256" key="2">
    <source>
        <dbReference type="ARBA" id="ARBA00023015"/>
    </source>
</evidence>
<dbReference type="GO" id="GO:0016581">
    <property type="term" value="C:NuRD complex"/>
    <property type="evidence" value="ECO:0007669"/>
    <property type="project" value="TreeGrafter"/>
</dbReference>
<comment type="subcellular location">
    <subcellularLocation>
        <location evidence="1">Nucleus</location>
    </subcellularLocation>
</comment>
<feature type="compositionally biased region" description="Polar residues" evidence="7">
    <location>
        <begin position="175"/>
        <end position="188"/>
    </location>
</feature>
<feature type="region of interest" description="Disordered" evidence="7">
    <location>
        <begin position="1"/>
        <end position="34"/>
    </location>
</feature>
<dbReference type="GO" id="GO:0008270">
    <property type="term" value="F:zinc ion binding"/>
    <property type="evidence" value="ECO:0007669"/>
    <property type="project" value="UniProtKB-KW"/>
</dbReference>
<evidence type="ECO:0000256" key="6">
    <source>
        <dbReference type="PROSITE-ProRule" id="PRU00094"/>
    </source>
</evidence>
<feature type="compositionally biased region" description="Low complexity" evidence="7">
    <location>
        <begin position="286"/>
        <end position="303"/>
    </location>
</feature>
<evidence type="ECO:0000256" key="4">
    <source>
        <dbReference type="ARBA" id="ARBA00023163"/>
    </source>
</evidence>
<dbReference type="InterPro" id="IPR000679">
    <property type="entry name" value="Znf_GATA"/>
</dbReference>
<evidence type="ECO:0000256" key="3">
    <source>
        <dbReference type="ARBA" id="ARBA00023054"/>
    </source>
</evidence>
<feature type="domain" description="GATA-type" evidence="8">
    <location>
        <begin position="374"/>
        <end position="404"/>
    </location>
</feature>
<dbReference type="Gene3D" id="3.30.50.10">
    <property type="entry name" value="Erythroid Transcription Factor GATA-1, subunit A"/>
    <property type="match status" value="1"/>
</dbReference>
<keyword evidence="3" id="KW-0175">Coiled coil</keyword>
<evidence type="ECO:0000256" key="1">
    <source>
        <dbReference type="ARBA" id="ARBA00004123"/>
    </source>
</evidence>
<name>A0AAD9C9T2_DISEL</name>
<proteinExistence type="predicted"/>
<dbReference type="InterPro" id="IPR032346">
    <property type="entry name" value="P66_CC"/>
</dbReference>
<feature type="region of interest" description="Disordered" evidence="7">
    <location>
        <begin position="122"/>
        <end position="141"/>
    </location>
</feature>
<evidence type="ECO:0000313" key="9">
    <source>
        <dbReference type="EMBL" id="KAK1897008.1"/>
    </source>
</evidence>
<dbReference type="Pfam" id="PF00320">
    <property type="entry name" value="GATA"/>
    <property type="match status" value="1"/>
</dbReference>
<evidence type="ECO:0000256" key="7">
    <source>
        <dbReference type="SAM" id="MobiDB-lite"/>
    </source>
</evidence>
<keyword evidence="6" id="KW-0862">Zinc</keyword>
<keyword evidence="6" id="KW-0863">Zinc-finger</keyword>
<dbReference type="Gene3D" id="6.10.250.1650">
    <property type="match status" value="1"/>
</dbReference>
<feature type="region of interest" description="Disordered" evidence="7">
    <location>
        <begin position="89"/>
        <end position="112"/>
    </location>
</feature>
<dbReference type="GO" id="GO:0000122">
    <property type="term" value="P:negative regulation of transcription by RNA polymerase II"/>
    <property type="evidence" value="ECO:0007669"/>
    <property type="project" value="InterPro"/>
</dbReference>
<keyword evidence="2" id="KW-0805">Transcription regulation</keyword>
<evidence type="ECO:0000259" key="8">
    <source>
        <dbReference type="PROSITE" id="PS50114"/>
    </source>
</evidence>
<keyword evidence="6" id="KW-0479">Metal-binding</keyword>
<keyword evidence="10" id="KW-1185">Reference proteome</keyword>
<dbReference type="SUPFAM" id="SSF57716">
    <property type="entry name" value="Glucocorticoid receptor-like (DNA-binding domain)"/>
    <property type="match status" value="1"/>
</dbReference>
<accession>A0AAD9C9T2</accession>
<feature type="region of interest" description="Disordered" evidence="7">
    <location>
        <begin position="279"/>
        <end position="303"/>
    </location>
</feature>
<evidence type="ECO:0000313" key="10">
    <source>
        <dbReference type="Proteomes" id="UP001228049"/>
    </source>
</evidence>